<protein>
    <submittedName>
        <fullName evidence="2">Uncharacterized protein</fullName>
    </submittedName>
</protein>
<evidence type="ECO:0000256" key="1">
    <source>
        <dbReference type="SAM" id="MobiDB-lite"/>
    </source>
</evidence>
<feature type="region of interest" description="Disordered" evidence="1">
    <location>
        <begin position="1"/>
        <end position="44"/>
    </location>
</feature>
<sequence>MQSKGKRLMAVPGGSLGQKERPGLGAETTPQVSHPIEQGPQSDRMAAMKTAFSAQYKTNFIAATDSAPKSIPIGIHEPENPDSHHDAKRRKKFKLASGGKDFVQSITLSTTDEFVYNSAKVITLSRRIVPCMNQASKVMVIHNGQMSF</sequence>
<dbReference type="AlphaFoldDB" id="A0A9D4HJX4"/>
<keyword evidence="3" id="KW-1185">Reference proteome</keyword>
<proteinExistence type="predicted"/>
<gene>
    <name evidence="2" type="ORF">DPMN_063093</name>
</gene>
<feature type="region of interest" description="Disordered" evidence="1">
    <location>
        <begin position="69"/>
        <end position="92"/>
    </location>
</feature>
<dbReference type="Proteomes" id="UP000828390">
    <property type="component" value="Unassembled WGS sequence"/>
</dbReference>
<organism evidence="2 3">
    <name type="scientific">Dreissena polymorpha</name>
    <name type="common">Zebra mussel</name>
    <name type="synonym">Mytilus polymorpha</name>
    <dbReference type="NCBI Taxonomy" id="45954"/>
    <lineage>
        <taxon>Eukaryota</taxon>
        <taxon>Metazoa</taxon>
        <taxon>Spiralia</taxon>
        <taxon>Lophotrochozoa</taxon>
        <taxon>Mollusca</taxon>
        <taxon>Bivalvia</taxon>
        <taxon>Autobranchia</taxon>
        <taxon>Heteroconchia</taxon>
        <taxon>Euheterodonta</taxon>
        <taxon>Imparidentia</taxon>
        <taxon>Neoheterodontei</taxon>
        <taxon>Myida</taxon>
        <taxon>Dreissenoidea</taxon>
        <taxon>Dreissenidae</taxon>
        <taxon>Dreissena</taxon>
    </lineage>
</organism>
<evidence type="ECO:0000313" key="2">
    <source>
        <dbReference type="EMBL" id="KAH3720198.1"/>
    </source>
</evidence>
<comment type="caution">
    <text evidence="2">The sequence shown here is derived from an EMBL/GenBank/DDBJ whole genome shotgun (WGS) entry which is preliminary data.</text>
</comment>
<reference evidence="2" key="2">
    <citation type="submission" date="2020-11" db="EMBL/GenBank/DDBJ databases">
        <authorList>
            <person name="McCartney M.A."/>
            <person name="Auch B."/>
            <person name="Kono T."/>
            <person name="Mallez S."/>
            <person name="Becker A."/>
            <person name="Gohl D.M."/>
            <person name="Silverstein K.A.T."/>
            <person name="Koren S."/>
            <person name="Bechman K.B."/>
            <person name="Herman A."/>
            <person name="Abrahante J.E."/>
            <person name="Garbe J."/>
        </authorList>
    </citation>
    <scope>NUCLEOTIDE SEQUENCE</scope>
    <source>
        <strain evidence="2">Duluth1</strain>
        <tissue evidence="2">Whole animal</tissue>
    </source>
</reference>
<feature type="compositionally biased region" description="Basic and acidic residues" evidence="1">
    <location>
        <begin position="76"/>
        <end position="85"/>
    </location>
</feature>
<accession>A0A9D4HJX4</accession>
<reference evidence="2" key="1">
    <citation type="journal article" date="2019" name="bioRxiv">
        <title>The Genome of the Zebra Mussel, Dreissena polymorpha: A Resource for Invasive Species Research.</title>
        <authorList>
            <person name="McCartney M.A."/>
            <person name="Auch B."/>
            <person name="Kono T."/>
            <person name="Mallez S."/>
            <person name="Zhang Y."/>
            <person name="Obille A."/>
            <person name="Becker A."/>
            <person name="Abrahante J.E."/>
            <person name="Garbe J."/>
            <person name="Badalamenti J.P."/>
            <person name="Herman A."/>
            <person name="Mangelson H."/>
            <person name="Liachko I."/>
            <person name="Sullivan S."/>
            <person name="Sone E.D."/>
            <person name="Koren S."/>
            <person name="Silverstein K.A.T."/>
            <person name="Beckman K.B."/>
            <person name="Gohl D.M."/>
        </authorList>
    </citation>
    <scope>NUCLEOTIDE SEQUENCE</scope>
    <source>
        <strain evidence="2">Duluth1</strain>
        <tissue evidence="2">Whole animal</tissue>
    </source>
</reference>
<dbReference type="EMBL" id="JAIWYP010000013">
    <property type="protein sequence ID" value="KAH3720198.1"/>
    <property type="molecule type" value="Genomic_DNA"/>
</dbReference>
<evidence type="ECO:0000313" key="3">
    <source>
        <dbReference type="Proteomes" id="UP000828390"/>
    </source>
</evidence>
<name>A0A9D4HJX4_DREPO</name>